<dbReference type="Proteomes" id="UP000398389">
    <property type="component" value="Unassembled WGS sequence"/>
</dbReference>
<organism evidence="3 4">
    <name type="scientific">Magnusiomyces paraingens</name>
    <dbReference type="NCBI Taxonomy" id="2606893"/>
    <lineage>
        <taxon>Eukaryota</taxon>
        <taxon>Fungi</taxon>
        <taxon>Dikarya</taxon>
        <taxon>Ascomycota</taxon>
        <taxon>Saccharomycotina</taxon>
        <taxon>Dipodascomycetes</taxon>
        <taxon>Dipodascales</taxon>
        <taxon>Dipodascaceae</taxon>
        <taxon>Magnusiomyces</taxon>
    </lineage>
</organism>
<evidence type="ECO:0000256" key="1">
    <source>
        <dbReference type="SAM" id="MobiDB-lite"/>
    </source>
</evidence>
<accession>A0A5E8BIV3</accession>
<dbReference type="GO" id="GO:0070291">
    <property type="term" value="P:N-acylethanolamine metabolic process"/>
    <property type="evidence" value="ECO:0007669"/>
    <property type="project" value="TreeGrafter"/>
</dbReference>
<protein>
    <recommendedName>
        <fullName evidence="2">Metallo-beta-lactamase domain-containing protein</fullName>
    </recommendedName>
</protein>
<evidence type="ECO:0000259" key="2">
    <source>
        <dbReference type="Pfam" id="PF12706"/>
    </source>
</evidence>
<keyword evidence="4" id="KW-1185">Reference proteome</keyword>
<dbReference type="PANTHER" id="PTHR15032">
    <property type="entry name" value="N-ACYL-PHOSPHATIDYLETHANOLAMINE-HYDROLYZING PHOSPHOLIPASE D"/>
    <property type="match status" value="1"/>
</dbReference>
<dbReference type="GeneID" id="43580695"/>
<dbReference type="GO" id="GO:0070292">
    <property type="term" value="P:N-acylphosphatidylethanolamine metabolic process"/>
    <property type="evidence" value="ECO:0007669"/>
    <property type="project" value="TreeGrafter"/>
</dbReference>
<dbReference type="RefSeq" id="XP_031852486.1">
    <property type="nucleotide sequence ID" value="XM_031996595.1"/>
</dbReference>
<name>A0A5E8BIV3_9ASCO</name>
<feature type="region of interest" description="Disordered" evidence="1">
    <location>
        <begin position="137"/>
        <end position="156"/>
    </location>
</feature>
<proteinExistence type="predicted"/>
<feature type="compositionally biased region" description="Low complexity" evidence="1">
    <location>
        <begin position="138"/>
        <end position="152"/>
    </location>
</feature>
<dbReference type="InterPro" id="IPR001279">
    <property type="entry name" value="Metallo-B-lactamas"/>
</dbReference>
<evidence type="ECO:0000313" key="4">
    <source>
        <dbReference type="Proteomes" id="UP000398389"/>
    </source>
</evidence>
<dbReference type="InterPro" id="IPR036866">
    <property type="entry name" value="RibonucZ/Hydroxyglut_hydro"/>
</dbReference>
<dbReference type="GO" id="GO:0008270">
    <property type="term" value="F:zinc ion binding"/>
    <property type="evidence" value="ECO:0007669"/>
    <property type="project" value="InterPro"/>
</dbReference>
<dbReference type="GO" id="GO:0070290">
    <property type="term" value="F:N-acylphosphatidylethanolamine-specific phospholipase D activity"/>
    <property type="evidence" value="ECO:0007669"/>
    <property type="project" value="InterPro"/>
</dbReference>
<dbReference type="InterPro" id="IPR024884">
    <property type="entry name" value="NAPE-PLD"/>
</dbReference>
<reference evidence="3 4" key="1">
    <citation type="submission" date="2019-09" db="EMBL/GenBank/DDBJ databases">
        <authorList>
            <person name="Brejova B."/>
        </authorList>
    </citation>
    <scope>NUCLEOTIDE SEQUENCE [LARGE SCALE GENOMIC DNA]</scope>
</reference>
<dbReference type="PIRSF" id="PIRSF038896">
    <property type="entry name" value="NAPE-PLD"/>
    <property type="match status" value="1"/>
</dbReference>
<dbReference type="AlphaFoldDB" id="A0A5E8BIV3"/>
<dbReference type="EMBL" id="CABVLU010000002">
    <property type="protein sequence ID" value="VVT48634.1"/>
    <property type="molecule type" value="Genomic_DNA"/>
</dbReference>
<feature type="domain" description="Metallo-beta-lactamase" evidence="2">
    <location>
        <begin position="184"/>
        <end position="386"/>
    </location>
</feature>
<dbReference type="PANTHER" id="PTHR15032:SF4">
    <property type="entry name" value="N-ACYL-PHOSPHATIDYLETHANOLAMINE-HYDROLYZING PHOSPHOLIPASE D"/>
    <property type="match status" value="1"/>
</dbReference>
<dbReference type="Gene3D" id="3.60.15.10">
    <property type="entry name" value="Ribonuclease Z/Hydroxyacylglutathione hydrolase-like"/>
    <property type="match status" value="1"/>
</dbReference>
<dbReference type="Pfam" id="PF12706">
    <property type="entry name" value="Lactamase_B_2"/>
    <property type="match status" value="1"/>
</dbReference>
<dbReference type="SUPFAM" id="SSF56281">
    <property type="entry name" value="Metallo-hydrolase/oxidoreductase"/>
    <property type="match status" value="1"/>
</dbReference>
<sequence length="455" mass="51678">MKLIFSSWNVSKLRIGVGILAAYTSYAGYIQLKTKYEISERARKEQYDLDVEHLKSKPWPITQYGTLVVGGRYANPFPEYRPQTIYEFLYCRVIEMFHTKPRGGVPANAEEVRRLLPAHRPDFDLLFSTSNDYTHHVSSASTPTLTPTSSSQDPDDILLPSIRDRLTLTWLGQSCAFVQCAGVNVLTDPCFGEHLVHPYVGPKRISPPPCHFSELPKIDLVLVSHDHPDHFELETAEQIGNSATWIVPVGMSKHLKKLGIDNYKELSWWEKTDLPGTDPAEKWEIACTPAMHWSGRNMLDANTTLWCSFVVLRDGKPVFFHAGDTGYSQPLFDGIKHMYGGGCQVAMVPCGAYTPRWHLRSQHTNPQEAIQIMKDLGAQKLVGVHWGTFVLSEEHFLEPRELLHELAKKENRAKDIIAPDFGRTLVFRLHDTKDIADKQEHEMKSIREGKSLLFD</sequence>
<gene>
    <name evidence="3" type="ORF">SAPINGB_P001875</name>
</gene>
<dbReference type="OrthoDB" id="332863at2759"/>
<evidence type="ECO:0000313" key="3">
    <source>
        <dbReference type="EMBL" id="VVT48634.1"/>
    </source>
</evidence>
<dbReference type="GO" id="GO:0005737">
    <property type="term" value="C:cytoplasm"/>
    <property type="evidence" value="ECO:0007669"/>
    <property type="project" value="TreeGrafter"/>
</dbReference>